<gene>
    <name evidence="2" type="primary">ORF4944</name>
</gene>
<feature type="compositionally biased region" description="Low complexity" evidence="1">
    <location>
        <begin position="12"/>
        <end position="30"/>
    </location>
</feature>
<accession>A0A0B6XXT2</accession>
<feature type="non-terminal residue" evidence="2">
    <location>
        <position position="1"/>
    </location>
</feature>
<proteinExistence type="predicted"/>
<feature type="compositionally biased region" description="Acidic residues" evidence="1">
    <location>
        <begin position="68"/>
        <end position="77"/>
    </location>
</feature>
<name>A0A0B6XXT2_9EUPU</name>
<dbReference type="EMBL" id="HACG01001854">
    <property type="protein sequence ID" value="CEK48719.1"/>
    <property type="molecule type" value="Transcribed_RNA"/>
</dbReference>
<protein>
    <submittedName>
        <fullName evidence="2">Uncharacterized protein</fullName>
    </submittedName>
</protein>
<organism evidence="2">
    <name type="scientific">Arion vulgaris</name>
    <dbReference type="NCBI Taxonomy" id="1028688"/>
    <lineage>
        <taxon>Eukaryota</taxon>
        <taxon>Metazoa</taxon>
        <taxon>Spiralia</taxon>
        <taxon>Lophotrochozoa</taxon>
        <taxon>Mollusca</taxon>
        <taxon>Gastropoda</taxon>
        <taxon>Heterobranchia</taxon>
        <taxon>Euthyneura</taxon>
        <taxon>Panpulmonata</taxon>
        <taxon>Eupulmonata</taxon>
        <taxon>Stylommatophora</taxon>
        <taxon>Helicina</taxon>
        <taxon>Arionoidea</taxon>
        <taxon>Arionidae</taxon>
        <taxon>Arion</taxon>
    </lineage>
</organism>
<evidence type="ECO:0000256" key="1">
    <source>
        <dbReference type="SAM" id="MobiDB-lite"/>
    </source>
</evidence>
<feature type="compositionally biased region" description="Basic and acidic residues" evidence="1">
    <location>
        <begin position="47"/>
        <end position="56"/>
    </location>
</feature>
<reference evidence="2" key="1">
    <citation type="submission" date="2014-12" db="EMBL/GenBank/DDBJ databases">
        <title>Insight into the proteome of Arion vulgaris.</title>
        <authorList>
            <person name="Aradska J."/>
            <person name="Bulat T."/>
            <person name="Smidak R."/>
            <person name="Sarate P."/>
            <person name="Gangsoo J."/>
            <person name="Sialana F."/>
            <person name="Bilban M."/>
            <person name="Lubec G."/>
        </authorList>
    </citation>
    <scope>NUCLEOTIDE SEQUENCE</scope>
    <source>
        <tissue evidence="2">Skin</tissue>
    </source>
</reference>
<dbReference type="AlphaFoldDB" id="A0A0B6XXT2"/>
<feature type="region of interest" description="Disordered" evidence="1">
    <location>
        <begin position="1"/>
        <end position="77"/>
    </location>
</feature>
<sequence>GSPIKRTLFGDSLASTPSTTHSSTASSGHHSSNELNDRPGTPPLSKMDWDEPKPSIEPRNLLSMFEAASDEDDDKSL</sequence>
<evidence type="ECO:0000313" key="2">
    <source>
        <dbReference type="EMBL" id="CEK48719.1"/>
    </source>
</evidence>